<feature type="region of interest" description="Disordered" evidence="1">
    <location>
        <begin position="295"/>
        <end position="314"/>
    </location>
</feature>
<feature type="non-terminal residue" evidence="3">
    <location>
        <position position="1"/>
    </location>
</feature>
<proteinExistence type="predicted"/>
<dbReference type="InterPro" id="IPR023393">
    <property type="entry name" value="START-like_dom_sf"/>
</dbReference>
<dbReference type="CDD" id="cd00177">
    <property type="entry name" value="START"/>
    <property type="match status" value="1"/>
</dbReference>
<dbReference type="Gene3D" id="3.30.530.20">
    <property type="match status" value="1"/>
</dbReference>
<dbReference type="SUPFAM" id="SSF55961">
    <property type="entry name" value="Bet v1-like"/>
    <property type="match status" value="1"/>
</dbReference>
<dbReference type="InterPro" id="IPR045096">
    <property type="entry name" value="EDR2-like"/>
</dbReference>
<evidence type="ECO:0000313" key="3">
    <source>
        <dbReference type="EMBL" id="KAL3336000.1"/>
    </source>
</evidence>
<dbReference type="Proteomes" id="UP001627284">
    <property type="component" value="Unassembled WGS sequence"/>
</dbReference>
<sequence length="314" mass="35833">NSIGWTFCSSSVADATTSDVVAPASWTIFGCQNGLRLFKEAKDRESHGKWNDHPAIMAVGVVDGTSEAIFQTLMSLGPSRSEWDFCHYKGSVIEHLDGHTDIVHKLLRQDWLPWSMRKRDLLLQRYWRREDDGTYVILYHSVFHQKCPCQKGYVRACLKSGGYVITPVNQKKQSVVKHMLAIDWRFWKSNLQTSSARYITIHMLGRLAALRELFIAKLGDCSSSYFLEEHVRDKKLQQVEEVEVEIQTIVENGKKMADMEEEVAKTPSEHASLMGLNDASDEFFDVSEPLDYDQSENGWPSDFGPEMYSQVLPA</sequence>
<comment type="caution">
    <text evidence="3">The sequence shown here is derived from an EMBL/GenBank/DDBJ whole genome shotgun (WGS) entry which is preliminary data.</text>
</comment>
<gene>
    <name evidence="3" type="ORF">AABB24_031967</name>
</gene>
<dbReference type="InterPro" id="IPR002913">
    <property type="entry name" value="START_lipid-bd_dom"/>
</dbReference>
<name>A0ABD2RWD9_9SOLN</name>
<organism evidence="3 4">
    <name type="scientific">Solanum stoloniferum</name>
    <dbReference type="NCBI Taxonomy" id="62892"/>
    <lineage>
        <taxon>Eukaryota</taxon>
        <taxon>Viridiplantae</taxon>
        <taxon>Streptophyta</taxon>
        <taxon>Embryophyta</taxon>
        <taxon>Tracheophyta</taxon>
        <taxon>Spermatophyta</taxon>
        <taxon>Magnoliopsida</taxon>
        <taxon>eudicotyledons</taxon>
        <taxon>Gunneridae</taxon>
        <taxon>Pentapetalae</taxon>
        <taxon>asterids</taxon>
        <taxon>lamiids</taxon>
        <taxon>Solanales</taxon>
        <taxon>Solanaceae</taxon>
        <taxon>Solanoideae</taxon>
        <taxon>Solaneae</taxon>
        <taxon>Solanum</taxon>
    </lineage>
</organism>
<dbReference type="AlphaFoldDB" id="A0ABD2RWD9"/>
<dbReference type="PANTHER" id="PTHR12136:SF106">
    <property type="entry name" value="PROTEIN ENHANCED DISEASE RESISTANCE 2-LIKE ISOFORM X1"/>
    <property type="match status" value="1"/>
</dbReference>
<evidence type="ECO:0000256" key="1">
    <source>
        <dbReference type="SAM" id="MobiDB-lite"/>
    </source>
</evidence>
<dbReference type="FunFam" id="3.30.530.20:FF:000068">
    <property type="entry name" value="Pleckstrin homology (PH) and lipid-binding START domains-containing protein"/>
    <property type="match status" value="1"/>
</dbReference>
<evidence type="ECO:0000259" key="2">
    <source>
        <dbReference type="PROSITE" id="PS50848"/>
    </source>
</evidence>
<accession>A0ABD2RWD9</accession>
<dbReference type="EMBL" id="JBJKTR010000018">
    <property type="protein sequence ID" value="KAL3336000.1"/>
    <property type="molecule type" value="Genomic_DNA"/>
</dbReference>
<dbReference type="Pfam" id="PF01852">
    <property type="entry name" value="START"/>
    <property type="match status" value="1"/>
</dbReference>
<reference evidence="3 4" key="1">
    <citation type="submission" date="2024-05" db="EMBL/GenBank/DDBJ databases">
        <title>De novo assembly of an allotetraploid wild potato.</title>
        <authorList>
            <person name="Hosaka A.J."/>
        </authorList>
    </citation>
    <scope>NUCLEOTIDE SEQUENCE [LARGE SCALE GENOMIC DNA]</scope>
    <source>
        <tissue evidence="3">Young leaves</tissue>
    </source>
</reference>
<dbReference type="PANTHER" id="PTHR12136">
    <property type="entry name" value="ENHANCED DISEASE RESISTANCE-RELATED"/>
    <property type="match status" value="1"/>
</dbReference>
<keyword evidence="4" id="KW-1185">Reference proteome</keyword>
<dbReference type="PROSITE" id="PS50848">
    <property type="entry name" value="START"/>
    <property type="match status" value="1"/>
</dbReference>
<feature type="domain" description="START" evidence="2">
    <location>
        <begin position="1"/>
        <end position="183"/>
    </location>
</feature>
<dbReference type="SMART" id="SM00234">
    <property type="entry name" value="START"/>
    <property type="match status" value="1"/>
</dbReference>
<evidence type="ECO:0000313" key="4">
    <source>
        <dbReference type="Proteomes" id="UP001627284"/>
    </source>
</evidence>
<protein>
    <recommendedName>
        <fullName evidence="2">START domain-containing protein</fullName>
    </recommendedName>
</protein>